<dbReference type="CDD" id="cd23763">
    <property type="entry name" value="ASKHA_ATPase_ROK"/>
    <property type="match status" value="1"/>
</dbReference>
<evidence type="ECO:0000313" key="2">
    <source>
        <dbReference type="EMBL" id="RAW09450.1"/>
    </source>
</evidence>
<dbReference type="Proteomes" id="UP000250462">
    <property type="component" value="Unassembled WGS sequence"/>
</dbReference>
<sequence>MTEQTESPPTRRPGVDITAEDSGFGVGALFQLLRDGQPRTRAQLAAETGLARSTIAQRVDALIAADLIGPADKAASSGGRPPAMFAFNPSARVVLAADIGASHASVAITDLSGTLIAQRNDDLPVASGPEKVLDWVAEQALQLVAESGRSTADVAGLGIGLPGPVEHSTGRPVNPPI</sequence>
<accession>A0A329QAN0</accession>
<dbReference type="EMBL" id="QMIG01000043">
    <property type="protein sequence ID" value="RAW09450.1"/>
    <property type="molecule type" value="Genomic_DNA"/>
</dbReference>
<feature type="non-terminal residue" evidence="2">
    <location>
        <position position="177"/>
    </location>
</feature>
<dbReference type="InterPro" id="IPR043129">
    <property type="entry name" value="ATPase_NBD"/>
</dbReference>
<dbReference type="PANTHER" id="PTHR18964">
    <property type="entry name" value="ROK (REPRESSOR, ORF, KINASE) FAMILY"/>
    <property type="match status" value="1"/>
</dbReference>
<keyword evidence="3" id="KW-1185">Reference proteome</keyword>
<protein>
    <submittedName>
        <fullName evidence="2">Sugar kinase</fullName>
    </submittedName>
</protein>
<dbReference type="InterPro" id="IPR000600">
    <property type="entry name" value="ROK"/>
</dbReference>
<name>A0A329QAN0_9ACTN</name>
<gene>
    <name evidence="2" type="ORF">DPM12_21290</name>
</gene>
<dbReference type="InterPro" id="IPR036388">
    <property type="entry name" value="WH-like_DNA-bd_sf"/>
</dbReference>
<reference evidence="2 3" key="1">
    <citation type="submission" date="2018-06" db="EMBL/GenBank/DDBJ databases">
        <title>Phytoactinopolyspora halophila sp. nov., a novel halophilic actinomycete isolated from a saline soil in China.</title>
        <authorList>
            <person name="Tang S.-K."/>
        </authorList>
    </citation>
    <scope>NUCLEOTIDE SEQUENCE [LARGE SCALE GENOMIC DNA]</scope>
    <source>
        <strain evidence="2 3">YIM 96934</strain>
    </source>
</reference>
<comment type="caution">
    <text evidence="2">The sequence shown here is derived from an EMBL/GenBank/DDBJ whole genome shotgun (WGS) entry which is preliminary data.</text>
</comment>
<dbReference type="SUPFAM" id="SSF46785">
    <property type="entry name" value="Winged helix' DNA-binding domain"/>
    <property type="match status" value="1"/>
</dbReference>
<dbReference type="Gene3D" id="3.30.420.40">
    <property type="match status" value="1"/>
</dbReference>
<comment type="similarity">
    <text evidence="1">Belongs to the ROK (NagC/XylR) family.</text>
</comment>
<keyword evidence="2" id="KW-0418">Kinase</keyword>
<organism evidence="2 3">
    <name type="scientific">Phytoactinopolyspora halophila</name>
    <dbReference type="NCBI Taxonomy" id="1981511"/>
    <lineage>
        <taxon>Bacteria</taxon>
        <taxon>Bacillati</taxon>
        <taxon>Actinomycetota</taxon>
        <taxon>Actinomycetes</taxon>
        <taxon>Jiangellales</taxon>
        <taxon>Jiangellaceae</taxon>
        <taxon>Phytoactinopolyspora</taxon>
    </lineage>
</organism>
<dbReference type="Gene3D" id="1.10.10.10">
    <property type="entry name" value="Winged helix-like DNA-binding domain superfamily/Winged helix DNA-binding domain"/>
    <property type="match status" value="1"/>
</dbReference>
<evidence type="ECO:0000313" key="3">
    <source>
        <dbReference type="Proteomes" id="UP000250462"/>
    </source>
</evidence>
<keyword evidence="2" id="KW-0808">Transferase</keyword>
<evidence type="ECO:0000256" key="1">
    <source>
        <dbReference type="ARBA" id="ARBA00006479"/>
    </source>
</evidence>
<dbReference type="GO" id="GO:0016301">
    <property type="term" value="F:kinase activity"/>
    <property type="evidence" value="ECO:0007669"/>
    <property type="project" value="UniProtKB-KW"/>
</dbReference>
<proteinExistence type="inferred from homology"/>
<dbReference type="AlphaFoldDB" id="A0A329QAN0"/>
<dbReference type="InterPro" id="IPR036390">
    <property type="entry name" value="WH_DNA-bd_sf"/>
</dbReference>
<dbReference type="Pfam" id="PF13412">
    <property type="entry name" value="HTH_24"/>
    <property type="match status" value="1"/>
</dbReference>
<dbReference type="SUPFAM" id="SSF53067">
    <property type="entry name" value="Actin-like ATPase domain"/>
    <property type="match status" value="1"/>
</dbReference>
<dbReference type="PANTHER" id="PTHR18964:SF173">
    <property type="entry name" value="GLUCOKINASE"/>
    <property type="match status" value="1"/>
</dbReference>